<dbReference type="EMBL" id="JBHSGT010000043">
    <property type="protein sequence ID" value="MFC4710356.1"/>
    <property type="molecule type" value="Genomic_DNA"/>
</dbReference>
<gene>
    <name evidence="2" type="ORF">ACFO3L_06955</name>
</gene>
<keyword evidence="1" id="KW-0812">Transmembrane</keyword>
<evidence type="ECO:0000313" key="3">
    <source>
        <dbReference type="Proteomes" id="UP001596026"/>
    </source>
</evidence>
<evidence type="ECO:0000256" key="1">
    <source>
        <dbReference type="SAM" id="Phobius"/>
    </source>
</evidence>
<feature type="transmembrane region" description="Helical" evidence="1">
    <location>
        <begin position="5"/>
        <end position="24"/>
    </location>
</feature>
<dbReference type="RefSeq" id="WP_379965184.1">
    <property type="nucleotide sequence ID" value="NZ_JBHSGT010000043.1"/>
</dbReference>
<sequence length="223" mass="25866">MRKKLFTYIFGLVSILLVGLVYFFNNNNNFMPKPKNEYESNQISSLKNTPDNLKFDTSDMNIIEMKQNYENAELSIKVIEATLSKKLFNIPKVSKEEYLYDNIEMDENNTLLGDNFYLTIELELKNNSTEPFVFFRNSATILSNQKEKFPTQEAMLSNPFSKDGTILLDSGVDKTIFLAFVVDEKSLKSVNNEIFFMVDSKGQIFGESNQLYKVKIVTRWLEE</sequence>
<evidence type="ECO:0008006" key="4">
    <source>
        <dbReference type="Google" id="ProtNLM"/>
    </source>
</evidence>
<keyword evidence="3" id="KW-1185">Reference proteome</keyword>
<evidence type="ECO:0000313" key="2">
    <source>
        <dbReference type="EMBL" id="MFC4710356.1"/>
    </source>
</evidence>
<accession>A0ABV9M3I8</accession>
<comment type="caution">
    <text evidence="2">The sequence shown here is derived from an EMBL/GenBank/DDBJ whole genome shotgun (WGS) entry which is preliminary data.</text>
</comment>
<proteinExistence type="predicted"/>
<name>A0ABV9M3I8_9ENTE</name>
<protein>
    <recommendedName>
        <fullName evidence="4">DUF4352 domain-containing protein</fullName>
    </recommendedName>
</protein>
<dbReference type="Proteomes" id="UP001596026">
    <property type="component" value="Unassembled WGS sequence"/>
</dbReference>
<organism evidence="2 3">
    <name type="scientific">Enterococcus eurekensis</name>
    <dbReference type="NCBI Taxonomy" id="1159753"/>
    <lineage>
        <taxon>Bacteria</taxon>
        <taxon>Bacillati</taxon>
        <taxon>Bacillota</taxon>
        <taxon>Bacilli</taxon>
        <taxon>Lactobacillales</taxon>
        <taxon>Enterococcaceae</taxon>
        <taxon>Enterococcus</taxon>
    </lineage>
</organism>
<keyword evidence="1" id="KW-1133">Transmembrane helix</keyword>
<reference evidence="3" key="1">
    <citation type="journal article" date="2019" name="Int. J. Syst. Evol. Microbiol.">
        <title>The Global Catalogue of Microorganisms (GCM) 10K type strain sequencing project: providing services to taxonomists for standard genome sequencing and annotation.</title>
        <authorList>
            <consortium name="The Broad Institute Genomics Platform"/>
            <consortium name="The Broad Institute Genome Sequencing Center for Infectious Disease"/>
            <person name="Wu L."/>
            <person name="Ma J."/>
        </authorList>
    </citation>
    <scope>NUCLEOTIDE SEQUENCE [LARGE SCALE GENOMIC DNA]</scope>
    <source>
        <strain evidence="3">CGMCC 1.19061</strain>
    </source>
</reference>
<keyword evidence="1" id="KW-0472">Membrane</keyword>